<accession>A0A7S3XZC2</accession>
<dbReference type="AlphaFoldDB" id="A0A7S3XZC2"/>
<proteinExistence type="predicted"/>
<name>A0A7S3XZC2_HETAK</name>
<sequence length="120" mass="13708">MPLLQDNICKSNVFHKDWDDWFSMLIVLNKSGGTAGFLWLHASHSQHIIAWFKSTKPVFFRLCQSLESATLNHLAQHPLVGFFVQLYCQQITNFGSAAHVLTFPDQYTTSQSASWCSLWS</sequence>
<gene>
    <name evidence="1" type="ORF">HAKA00212_LOCUS15154</name>
</gene>
<dbReference type="EMBL" id="HBIU01032862">
    <property type="protein sequence ID" value="CAE0636393.1"/>
    <property type="molecule type" value="Transcribed_RNA"/>
</dbReference>
<evidence type="ECO:0000313" key="1">
    <source>
        <dbReference type="EMBL" id="CAE0636393.1"/>
    </source>
</evidence>
<organism evidence="1">
    <name type="scientific">Heterosigma akashiwo</name>
    <name type="common">Chromophytic alga</name>
    <name type="synonym">Heterosigma carterae</name>
    <dbReference type="NCBI Taxonomy" id="2829"/>
    <lineage>
        <taxon>Eukaryota</taxon>
        <taxon>Sar</taxon>
        <taxon>Stramenopiles</taxon>
        <taxon>Ochrophyta</taxon>
        <taxon>Raphidophyceae</taxon>
        <taxon>Chattonellales</taxon>
        <taxon>Chattonellaceae</taxon>
        <taxon>Heterosigma</taxon>
    </lineage>
</organism>
<reference evidence="1" key="1">
    <citation type="submission" date="2021-01" db="EMBL/GenBank/DDBJ databases">
        <authorList>
            <person name="Corre E."/>
            <person name="Pelletier E."/>
            <person name="Niang G."/>
            <person name="Scheremetjew M."/>
            <person name="Finn R."/>
            <person name="Kale V."/>
            <person name="Holt S."/>
            <person name="Cochrane G."/>
            <person name="Meng A."/>
            <person name="Brown T."/>
            <person name="Cohen L."/>
        </authorList>
    </citation>
    <scope>NUCLEOTIDE SEQUENCE</scope>
    <source>
        <strain evidence="1">CCMP3107</strain>
    </source>
</reference>
<protein>
    <submittedName>
        <fullName evidence="1">Uncharacterized protein</fullName>
    </submittedName>
</protein>